<name>A0A3M8AQ63_9BACL</name>
<keyword evidence="3" id="KW-1185">Reference proteome</keyword>
<dbReference type="RefSeq" id="WP_122906663.1">
    <property type="nucleotide sequence ID" value="NZ_RHHS01000055.1"/>
</dbReference>
<feature type="transmembrane region" description="Helical" evidence="1">
    <location>
        <begin position="12"/>
        <end position="30"/>
    </location>
</feature>
<accession>A0A3M8AQ63</accession>
<proteinExistence type="predicted"/>
<keyword evidence="1" id="KW-0812">Transmembrane</keyword>
<dbReference type="AlphaFoldDB" id="A0A3M8AQ63"/>
<reference evidence="2 3" key="1">
    <citation type="submission" date="2018-10" db="EMBL/GenBank/DDBJ databases">
        <title>Phylogenomics of Brevibacillus.</title>
        <authorList>
            <person name="Dunlap C."/>
        </authorList>
    </citation>
    <scope>NUCLEOTIDE SEQUENCE [LARGE SCALE GENOMIC DNA]</scope>
    <source>
        <strain evidence="2 3">DSM 100115</strain>
    </source>
</reference>
<sequence length="69" mass="8239">MNKILNSKTIALFLSVLAFVLVIVLMVRMFETDLRKRELNQEYEKQIVILQEINEINKERLEANQQFID</sequence>
<comment type="caution">
    <text evidence="2">The sequence shown here is derived from an EMBL/GenBank/DDBJ whole genome shotgun (WGS) entry which is preliminary data.</text>
</comment>
<dbReference type="Proteomes" id="UP000268829">
    <property type="component" value="Unassembled WGS sequence"/>
</dbReference>
<evidence type="ECO:0000313" key="2">
    <source>
        <dbReference type="EMBL" id="RNB52685.1"/>
    </source>
</evidence>
<keyword evidence="1" id="KW-0472">Membrane</keyword>
<gene>
    <name evidence="2" type="ORF">EDM57_21090</name>
</gene>
<keyword evidence="1" id="KW-1133">Transmembrane helix</keyword>
<evidence type="ECO:0000313" key="3">
    <source>
        <dbReference type="Proteomes" id="UP000268829"/>
    </source>
</evidence>
<evidence type="ECO:0000256" key="1">
    <source>
        <dbReference type="SAM" id="Phobius"/>
    </source>
</evidence>
<organism evidence="2 3">
    <name type="scientific">Brevibacillus gelatini</name>
    <dbReference type="NCBI Taxonomy" id="1655277"/>
    <lineage>
        <taxon>Bacteria</taxon>
        <taxon>Bacillati</taxon>
        <taxon>Bacillota</taxon>
        <taxon>Bacilli</taxon>
        <taxon>Bacillales</taxon>
        <taxon>Paenibacillaceae</taxon>
        <taxon>Brevibacillus</taxon>
    </lineage>
</organism>
<dbReference type="EMBL" id="RHHS01000055">
    <property type="protein sequence ID" value="RNB52685.1"/>
    <property type="molecule type" value="Genomic_DNA"/>
</dbReference>
<protein>
    <submittedName>
        <fullName evidence="2">Uncharacterized protein</fullName>
    </submittedName>
</protein>